<reference evidence="1 2" key="1">
    <citation type="submission" date="2019-09" db="EMBL/GenBank/DDBJ databases">
        <title>Draft genome sequencing and comparative genomics of hatchery-associated Vibrios.</title>
        <authorList>
            <person name="Kehlet-Delgado H."/>
            <person name="Mueller R.S."/>
        </authorList>
    </citation>
    <scope>NUCLEOTIDE SEQUENCE [LARGE SCALE GENOMIC DNA]</scope>
    <source>
        <strain evidence="1 2">09-121-3</strain>
    </source>
</reference>
<proteinExistence type="predicted"/>
<name>A0AAP6ZIK9_9VIBR</name>
<dbReference type="EMBL" id="VTXP01000003">
    <property type="protein sequence ID" value="NOJ22115.1"/>
    <property type="molecule type" value="Genomic_DNA"/>
</dbReference>
<dbReference type="InterPro" id="IPR021243">
    <property type="entry name" value="DUF2804"/>
</dbReference>
<evidence type="ECO:0000313" key="2">
    <source>
        <dbReference type="Proteomes" id="UP000576645"/>
    </source>
</evidence>
<dbReference type="Proteomes" id="UP000576645">
    <property type="component" value="Unassembled WGS sequence"/>
</dbReference>
<protein>
    <submittedName>
        <fullName evidence="1">DUF2804 domain-containing protein</fullName>
    </submittedName>
</protein>
<sequence>MTCLITLKRVTLIEMLLDCELSMILSQTAPEYLIHSNGKPCFGHFDGVPKQLGIHRFEYRNNMDRKVGKLKKYFHYKQFQFVSIMTPRYVIGLAIADIRYVGSAFCYVYDVQTDTLVEQSWLRPLNIDKQMSLSPHEGYSHIAAKKLAFEITYPNWQVKANTELLQLDVSLQPPSSSLPLSLCTPTGYNGWTYTKKHNALAIKGNIKVGGNQIDTSLALGGYDFSAGFMRRETSWRWASINGCSDKGKLGLNLAAGVNETGSHENALWVDEERHLLGAVHFLFDRHATQKKWRIFSDDGRVELTFTPLNNRSEKLNLWVLQSNFRQFIGYFSGFIKDENGVLHTLEQQLGLTEDHFARW</sequence>
<evidence type="ECO:0000313" key="1">
    <source>
        <dbReference type="EMBL" id="NOJ22115.1"/>
    </source>
</evidence>
<dbReference type="PANTHER" id="PTHR35868">
    <property type="entry name" value="DUF2804 DOMAIN-CONTAINING PROTEIN-RELATED"/>
    <property type="match status" value="1"/>
</dbReference>
<gene>
    <name evidence="1" type="ORF">F0238_05135</name>
</gene>
<dbReference type="PANTHER" id="PTHR35868:SF4">
    <property type="entry name" value="DUF2804 DOMAIN-CONTAINING PROTEIN"/>
    <property type="match status" value="1"/>
</dbReference>
<organism evidence="1 2">
    <name type="scientific">Vibrio coralliilyticus</name>
    <dbReference type="NCBI Taxonomy" id="190893"/>
    <lineage>
        <taxon>Bacteria</taxon>
        <taxon>Pseudomonadati</taxon>
        <taxon>Pseudomonadota</taxon>
        <taxon>Gammaproteobacteria</taxon>
        <taxon>Vibrionales</taxon>
        <taxon>Vibrionaceae</taxon>
        <taxon>Vibrio</taxon>
    </lineage>
</organism>
<comment type="caution">
    <text evidence="1">The sequence shown here is derived from an EMBL/GenBank/DDBJ whole genome shotgun (WGS) entry which is preliminary data.</text>
</comment>
<dbReference type="AlphaFoldDB" id="A0AAP6ZIK9"/>
<accession>A0AAP6ZIK9</accession>
<dbReference type="Pfam" id="PF10974">
    <property type="entry name" value="DUF2804"/>
    <property type="match status" value="1"/>
</dbReference>